<dbReference type="InterPro" id="IPR011990">
    <property type="entry name" value="TPR-like_helical_dom_sf"/>
</dbReference>
<dbReference type="PROSITE" id="PS50005">
    <property type="entry name" value="TPR"/>
    <property type="match status" value="2"/>
</dbReference>
<dbReference type="Pfam" id="PF13424">
    <property type="entry name" value="TPR_12"/>
    <property type="match status" value="3"/>
</dbReference>
<dbReference type="PANTHER" id="PTHR10098">
    <property type="entry name" value="RAPSYN-RELATED"/>
    <property type="match status" value="1"/>
</dbReference>
<keyword evidence="3" id="KW-1185">Reference proteome</keyword>
<dbReference type="SMART" id="SM00028">
    <property type="entry name" value="TPR"/>
    <property type="match status" value="8"/>
</dbReference>
<gene>
    <name evidence="2" type="ORF">TTHERM_000157889</name>
</gene>
<reference evidence="3" key="1">
    <citation type="journal article" date="2006" name="PLoS Biol.">
        <title>Macronuclear genome sequence of the ciliate Tetrahymena thermophila, a model eukaryote.</title>
        <authorList>
            <person name="Eisen J.A."/>
            <person name="Coyne R.S."/>
            <person name="Wu M."/>
            <person name="Wu D."/>
            <person name="Thiagarajan M."/>
            <person name="Wortman J.R."/>
            <person name="Badger J.H."/>
            <person name="Ren Q."/>
            <person name="Amedeo P."/>
            <person name="Jones K.M."/>
            <person name="Tallon L.J."/>
            <person name="Delcher A.L."/>
            <person name="Salzberg S.L."/>
            <person name="Silva J.C."/>
            <person name="Haas B.J."/>
            <person name="Majoros W.H."/>
            <person name="Farzad M."/>
            <person name="Carlton J.M."/>
            <person name="Smith R.K. Jr."/>
            <person name="Garg J."/>
            <person name="Pearlman R.E."/>
            <person name="Karrer K.M."/>
            <person name="Sun L."/>
            <person name="Manning G."/>
            <person name="Elde N.C."/>
            <person name="Turkewitz A.P."/>
            <person name="Asai D.J."/>
            <person name="Wilkes D.E."/>
            <person name="Wang Y."/>
            <person name="Cai H."/>
            <person name="Collins K."/>
            <person name="Stewart B.A."/>
            <person name="Lee S.R."/>
            <person name="Wilamowska K."/>
            <person name="Weinberg Z."/>
            <person name="Ruzzo W.L."/>
            <person name="Wloga D."/>
            <person name="Gaertig J."/>
            <person name="Frankel J."/>
            <person name="Tsao C.-C."/>
            <person name="Gorovsky M.A."/>
            <person name="Keeling P.J."/>
            <person name="Waller R.F."/>
            <person name="Patron N.J."/>
            <person name="Cherry J.M."/>
            <person name="Stover N.A."/>
            <person name="Krieger C.J."/>
            <person name="del Toro C."/>
            <person name="Ryder H.F."/>
            <person name="Williamson S.C."/>
            <person name="Barbeau R.A."/>
            <person name="Hamilton E.P."/>
            <person name="Orias E."/>
        </authorList>
    </citation>
    <scope>NUCLEOTIDE SEQUENCE [LARGE SCALE GENOMIC DNA]</scope>
    <source>
        <strain evidence="3">SB210</strain>
    </source>
</reference>
<accession>W7XJV6</accession>
<dbReference type="Gene3D" id="1.25.40.10">
    <property type="entry name" value="Tetratricopeptide repeat domain"/>
    <property type="match status" value="4"/>
</dbReference>
<proteinExistence type="predicted"/>
<dbReference type="KEGG" id="tet:TTHERM_000157889"/>
<name>W7XJV6_TETTS</name>
<dbReference type="STRING" id="312017.W7XJV6"/>
<dbReference type="OrthoDB" id="311289at2759"/>
<feature type="repeat" description="TPR" evidence="1">
    <location>
        <begin position="271"/>
        <end position="304"/>
    </location>
</feature>
<protein>
    <submittedName>
        <fullName evidence="2">Anaphase-promoting complex subunit 5</fullName>
    </submittedName>
</protein>
<keyword evidence="1" id="KW-0802">TPR repeat</keyword>
<dbReference type="InParanoid" id="W7XJV6"/>
<organism evidence="2 3">
    <name type="scientific">Tetrahymena thermophila (strain SB210)</name>
    <dbReference type="NCBI Taxonomy" id="312017"/>
    <lineage>
        <taxon>Eukaryota</taxon>
        <taxon>Sar</taxon>
        <taxon>Alveolata</taxon>
        <taxon>Ciliophora</taxon>
        <taxon>Intramacronucleata</taxon>
        <taxon>Oligohymenophorea</taxon>
        <taxon>Hymenostomatida</taxon>
        <taxon>Tetrahymenina</taxon>
        <taxon>Tetrahymenidae</taxon>
        <taxon>Tetrahymena</taxon>
    </lineage>
</organism>
<dbReference type="PANTHER" id="PTHR10098:SF108">
    <property type="entry name" value="TETRATRICOPEPTIDE REPEAT PROTEIN 28"/>
    <property type="match status" value="1"/>
</dbReference>
<dbReference type="GeneID" id="24437599"/>
<dbReference type="InterPro" id="IPR019734">
    <property type="entry name" value="TPR_rpt"/>
</dbReference>
<evidence type="ECO:0000313" key="2">
    <source>
        <dbReference type="EMBL" id="EWS75981.1"/>
    </source>
</evidence>
<dbReference type="EMBL" id="GG662820">
    <property type="protein sequence ID" value="EWS75981.1"/>
    <property type="molecule type" value="Genomic_DNA"/>
</dbReference>
<feature type="repeat" description="TPR" evidence="1">
    <location>
        <begin position="95"/>
        <end position="128"/>
    </location>
</feature>
<dbReference type="AlphaFoldDB" id="W7XJV6"/>
<dbReference type="RefSeq" id="XP_012651499.1">
    <property type="nucleotide sequence ID" value="XM_012796045.1"/>
</dbReference>
<evidence type="ECO:0000313" key="3">
    <source>
        <dbReference type="Proteomes" id="UP000009168"/>
    </source>
</evidence>
<dbReference type="SUPFAM" id="SSF48452">
    <property type="entry name" value="TPR-like"/>
    <property type="match status" value="2"/>
</dbReference>
<sequence length="490" mass="55984">MKRALFLLAKSPLINNRTSYISKLGFNCNQFKKFELFNKSCFQFSSSSGYEAFKQIQEVEKQFQEAIHNKNYEKSIQFLEEKIKLKVSSPNSSLLNDYRMLGEINQHLGKGQEALNAYEQALKLSIKLESKEIQALSLADIAGIYYLTENYQQAVGYFEESIALLKEVKGEVHQDVGMGLLNLGESLVKNQDGNKAIQVYDEAKNIYSKLLENDKLDQNTVFEFSRNKGLACDALGSLKLQVGNFQESLEDLQTALGIYGQQFGPEDPILVGTLTNLAILYQSFRREDDALKIYQRALRIVDTHQNRIQPHEYLSLMLGCAKSYNNLGRFREAVEMFDKLENATKDFQKNNQSLLPMIKGHKGFLLIQLEQFDQAKEQIQEGLKILENAEFNIYKAILQTQLAHILLLREQQFQKSFELAKESYDYISKLRKDDANCGDCLRIMGLATSALGNKEEARKYLAQSLQILEKSGDRSDDVNKVKQDLENISK</sequence>
<evidence type="ECO:0000256" key="1">
    <source>
        <dbReference type="PROSITE-ProRule" id="PRU00339"/>
    </source>
</evidence>
<dbReference type="Proteomes" id="UP000009168">
    <property type="component" value="Unassembled WGS sequence"/>
</dbReference>